<name>A0AAU8PKW4_DESK7</name>
<dbReference type="AlphaFoldDB" id="A0AAU8PKW4"/>
<evidence type="ECO:0000313" key="3">
    <source>
        <dbReference type="Proteomes" id="UP000009229"/>
    </source>
</evidence>
<organism evidence="2 3">
    <name type="scientific">Desulfofundulus kuznetsovii (strain DSM 6115 / VKM B-1805 / 17)</name>
    <name type="common">Desulfotomaculum kuznetsovii</name>
    <dbReference type="NCBI Taxonomy" id="760568"/>
    <lineage>
        <taxon>Bacteria</taxon>
        <taxon>Bacillati</taxon>
        <taxon>Bacillota</taxon>
        <taxon>Clostridia</taxon>
        <taxon>Eubacteriales</taxon>
        <taxon>Peptococcaceae</taxon>
        <taxon>Desulfofundulus</taxon>
    </lineage>
</organism>
<reference evidence="3" key="1">
    <citation type="submission" date="2011-05" db="EMBL/GenBank/DDBJ databases">
        <title>Complete sequence of Desulfotomaculum kuznetsovii DSM 6115.</title>
        <authorList>
            <person name="Lucas S."/>
            <person name="Han J."/>
            <person name="Lapidus A."/>
            <person name="Cheng J.-F."/>
            <person name="Goodwin L."/>
            <person name="Pitluck S."/>
            <person name="Peters L."/>
            <person name="Mikhailova N."/>
            <person name="Lu M."/>
            <person name="Saunders E."/>
            <person name="Han C."/>
            <person name="Tapia R."/>
            <person name="Land M."/>
            <person name="Hauser L."/>
            <person name="Kyrpides N."/>
            <person name="Ivanova N."/>
            <person name="Pagani I."/>
            <person name="Nazina T."/>
            <person name="Ivanova A."/>
            <person name="Parshina S."/>
            <person name="Kuever J."/>
            <person name="Muyzer G."/>
            <person name="Plugge C."/>
            <person name="Stams A."/>
            <person name="Woyke T."/>
        </authorList>
    </citation>
    <scope>NUCLEOTIDE SEQUENCE [LARGE SCALE GENOMIC DNA]</scope>
    <source>
        <strain evidence="3">DSM 6115 / VKM B-1805 / 17</strain>
    </source>
</reference>
<sequence>MPLDVDHLAIAVCITTCAGGPQKKFFCRVELFRPSSCLTNQVTEESPSRRGGILGGDVEYTFLGDSLVNEGAHCTRRNKTAALIAARTNQETGENGKGGMDGRKSPCQVRRLKTNQEENFLQGG</sequence>
<keyword evidence="3" id="KW-1185">Reference proteome</keyword>
<dbReference type="Proteomes" id="UP000009229">
    <property type="component" value="Chromosome"/>
</dbReference>
<proteinExistence type="predicted"/>
<protein>
    <submittedName>
        <fullName evidence="2">Uncharacterized protein</fullName>
    </submittedName>
</protein>
<dbReference type="KEGG" id="dku:Desku_3398"/>
<evidence type="ECO:0000313" key="2">
    <source>
        <dbReference type="EMBL" id="AEG16882.1"/>
    </source>
</evidence>
<gene>
    <name evidence="2" type="ordered locus">Desku_3398</name>
</gene>
<feature type="region of interest" description="Disordered" evidence="1">
    <location>
        <begin position="86"/>
        <end position="113"/>
    </location>
</feature>
<dbReference type="EMBL" id="CP002770">
    <property type="protein sequence ID" value="AEG16882.1"/>
    <property type="molecule type" value="Genomic_DNA"/>
</dbReference>
<accession>A0AAU8PKW4</accession>
<evidence type="ECO:0000256" key="1">
    <source>
        <dbReference type="SAM" id="MobiDB-lite"/>
    </source>
</evidence>